<keyword evidence="8" id="KW-0819">tRNA processing</keyword>
<dbReference type="InterPro" id="IPR019307">
    <property type="entry name" value="RNA-bd_AU-1/RNase_E/G"/>
</dbReference>
<keyword evidence="10" id="KW-0479">Metal-binding</keyword>
<keyword evidence="7" id="KW-0820">tRNA-binding</keyword>
<dbReference type="HOGENOM" id="CLU_003468_5_3_7"/>
<accession>D0LZK2</accession>
<keyword evidence="11" id="KW-0699">rRNA-binding</keyword>
<comment type="similarity">
    <text evidence="3">Belongs to the RNase E/G family. RNase G subfamily.</text>
</comment>
<dbReference type="GO" id="GO:0000049">
    <property type="term" value="F:tRNA binding"/>
    <property type="evidence" value="ECO:0007669"/>
    <property type="project" value="UniProtKB-KW"/>
</dbReference>
<evidence type="ECO:0000256" key="7">
    <source>
        <dbReference type="ARBA" id="ARBA00022555"/>
    </source>
</evidence>
<dbReference type="SMART" id="SM00316">
    <property type="entry name" value="S1"/>
    <property type="match status" value="1"/>
</dbReference>
<dbReference type="InterPro" id="IPR048583">
    <property type="entry name" value="RNase_E_G_thioredoxin-like"/>
</dbReference>
<keyword evidence="14" id="KW-0460">Magnesium</keyword>
<dbReference type="GO" id="GO:0006364">
    <property type="term" value="P:rRNA processing"/>
    <property type="evidence" value="ECO:0007669"/>
    <property type="project" value="UniProtKB-KW"/>
</dbReference>
<dbReference type="Pfam" id="PF10150">
    <property type="entry name" value="RNase_E_G"/>
    <property type="match status" value="1"/>
</dbReference>
<dbReference type="KEGG" id="hoh:Hoch_5498"/>
<dbReference type="GO" id="GO:0004519">
    <property type="term" value="F:endonuclease activity"/>
    <property type="evidence" value="ECO:0007669"/>
    <property type="project" value="UniProtKB-KW"/>
</dbReference>
<dbReference type="InterPro" id="IPR004659">
    <property type="entry name" value="RNase_E/G"/>
</dbReference>
<evidence type="ECO:0000256" key="2">
    <source>
        <dbReference type="ARBA" id="ARBA00004496"/>
    </source>
</evidence>
<evidence type="ECO:0000256" key="8">
    <source>
        <dbReference type="ARBA" id="ARBA00022694"/>
    </source>
</evidence>
<evidence type="ECO:0000256" key="5">
    <source>
        <dbReference type="ARBA" id="ARBA00022490"/>
    </source>
</evidence>
<evidence type="ECO:0000256" key="12">
    <source>
        <dbReference type="ARBA" id="ARBA00022759"/>
    </source>
</evidence>
<dbReference type="PANTHER" id="PTHR30001:SF0">
    <property type="entry name" value="RIBONUCLEASE G"/>
    <property type="match status" value="1"/>
</dbReference>
<evidence type="ECO:0000313" key="19">
    <source>
        <dbReference type="Proteomes" id="UP000001880"/>
    </source>
</evidence>
<keyword evidence="12" id="KW-0255">Endonuclease</keyword>
<sequence length="543" mass="60615">MSENLLVVNAEGPETRVGVVHEGTLSEYFVESKRDRGIVGNIYRGRVSRVLPGMQAAFVDLGPTVERAGFLYVADILGAADERKLFADEDPDSDDAPEGTAARLARSRKRANANRKIEDLLKADQEVLVQVVKEPIGLKGARLTGYLSLPGRYNVFMPAVQQVGVSRRISSEAERRRLRKIVTSVGHKSGGFIVRTAAEGVVDQEIRDDVDYLLRLWSEIQRRERSMKGPGLIYADLDLVLRTIRDLLRADTKEIVIDDEEQYDRARKFTMAFLPPAVDRIKQYRGRQPIFDHYGVEAELRTALGRRVELKSGGSLVIDQGEALTAIDVNTGSFVGKRDLEETVTKNNIEACREVARQLRLRNIGGIIVIDFVDMDKENNRKKVWDILNQALASDRSRCNLTKISELGLVEMTRKRTRESLNQLLTEACPTCSGSGVVKSTTTVAHEVLREVRRLGSHAEADSIDVECAPVVADLLDKYERGYLDELEKKFQKKVVIQSNGGYRPDQYQVMGRGQQTGSERSPSGSRGRKRGRRRGGKSSSAS</sequence>
<evidence type="ECO:0000256" key="3">
    <source>
        <dbReference type="ARBA" id="ARBA00005663"/>
    </source>
</evidence>
<dbReference type="NCBIfam" id="TIGR00757">
    <property type="entry name" value="RNaseEG"/>
    <property type="match status" value="1"/>
</dbReference>
<evidence type="ECO:0000256" key="11">
    <source>
        <dbReference type="ARBA" id="ARBA00022730"/>
    </source>
</evidence>
<dbReference type="GO" id="GO:0008033">
    <property type="term" value="P:tRNA processing"/>
    <property type="evidence" value="ECO:0007669"/>
    <property type="project" value="UniProtKB-KW"/>
</dbReference>
<feature type="region of interest" description="Disordered" evidence="16">
    <location>
        <begin position="503"/>
        <end position="543"/>
    </location>
</feature>
<dbReference type="GO" id="GO:0046872">
    <property type="term" value="F:metal ion binding"/>
    <property type="evidence" value="ECO:0007669"/>
    <property type="project" value="UniProtKB-KW"/>
</dbReference>
<dbReference type="Pfam" id="PF20833">
    <property type="entry name" value="RNase_E_G_Thio"/>
    <property type="match status" value="1"/>
</dbReference>
<evidence type="ECO:0000256" key="15">
    <source>
        <dbReference type="ARBA" id="ARBA00022884"/>
    </source>
</evidence>
<dbReference type="RefSeq" id="WP_012830573.1">
    <property type="nucleotide sequence ID" value="NC_013440.1"/>
</dbReference>
<feature type="domain" description="S1 motif" evidence="17">
    <location>
        <begin position="38"/>
        <end position="146"/>
    </location>
</feature>
<comment type="subcellular location">
    <subcellularLocation>
        <location evidence="2">Cytoplasm</location>
    </subcellularLocation>
</comment>
<evidence type="ECO:0000256" key="13">
    <source>
        <dbReference type="ARBA" id="ARBA00022801"/>
    </source>
</evidence>
<comment type="cofactor">
    <cofactor evidence="1">
        <name>Mg(2+)</name>
        <dbReference type="ChEBI" id="CHEBI:18420"/>
    </cofactor>
</comment>
<name>D0LZK2_HALO1</name>
<dbReference type="Proteomes" id="UP000001880">
    <property type="component" value="Chromosome"/>
</dbReference>
<evidence type="ECO:0000256" key="9">
    <source>
        <dbReference type="ARBA" id="ARBA00022722"/>
    </source>
</evidence>
<organism evidence="18 19">
    <name type="scientific">Haliangium ochraceum (strain DSM 14365 / JCM 11303 / SMP-2)</name>
    <dbReference type="NCBI Taxonomy" id="502025"/>
    <lineage>
        <taxon>Bacteria</taxon>
        <taxon>Pseudomonadati</taxon>
        <taxon>Myxococcota</taxon>
        <taxon>Polyangia</taxon>
        <taxon>Haliangiales</taxon>
        <taxon>Kofleriaceae</taxon>
        <taxon>Haliangium</taxon>
    </lineage>
</organism>
<dbReference type="SUPFAM" id="SSF50249">
    <property type="entry name" value="Nucleic acid-binding proteins"/>
    <property type="match status" value="1"/>
</dbReference>
<evidence type="ECO:0000256" key="4">
    <source>
        <dbReference type="ARBA" id="ARBA00017719"/>
    </source>
</evidence>
<keyword evidence="19" id="KW-1185">Reference proteome</keyword>
<evidence type="ECO:0000313" key="18">
    <source>
        <dbReference type="EMBL" id="ACY17981.1"/>
    </source>
</evidence>
<feature type="compositionally biased region" description="Basic residues" evidence="16">
    <location>
        <begin position="527"/>
        <end position="537"/>
    </location>
</feature>
<keyword evidence="15" id="KW-0694">RNA-binding</keyword>
<dbReference type="STRING" id="502025.Hoch_5498"/>
<dbReference type="PANTHER" id="PTHR30001">
    <property type="entry name" value="RIBONUCLEASE"/>
    <property type="match status" value="1"/>
</dbReference>
<keyword evidence="5" id="KW-0963">Cytoplasm</keyword>
<evidence type="ECO:0000256" key="14">
    <source>
        <dbReference type="ARBA" id="ARBA00022842"/>
    </source>
</evidence>
<keyword evidence="13" id="KW-0378">Hydrolase</keyword>
<proteinExistence type="inferred from homology"/>
<protein>
    <recommendedName>
        <fullName evidence="4">Ribonuclease G</fullName>
    </recommendedName>
</protein>
<dbReference type="EMBL" id="CP001804">
    <property type="protein sequence ID" value="ACY17981.1"/>
    <property type="molecule type" value="Genomic_DNA"/>
</dbReference>
<evidence type="ECO:0000256" key="1">
    <source>
        <dbReference type="ARBA" id="ARBA00001946"/>
    </source>
</evidence>
<dbReference type="GO" id="GO:0016787">
    <property type="term" value="F:hydrolase activity"/>
    <property type="evidence" value="ECO:0007669"/>
    <property type="project" value="UniProtKB-KW"/>
</dbReference>
<reference evidence="18 19" key="1">
    <citation type="journal article" date="2010" name="Stand. Genomic Sci.">
        <title>Complete genome sequence of Haliangium ochraceum type strain (SMP-2).</title>
        <authorList>
            <consortium name="US DOE Joint Genome Institute (JGI-PGF)"/>
            <person name="Ivanova N."/>
            <person name="Daum C."/>
            <person name="Lang E."/>
            <person name="Abt B."/>
            <person name="Kopitz M."/>
            <person name="Saunders E."/>
            <person name="Lapidus A."/>
            <person name="Lucas S."/>
            <person name="Glavina Del Rio T."/>
            <person name="Nolan M."/>
            <person name="Tice H."/>
            <person name="Copeland A."/>
            <person name="Cheng J.F."/>
            <person name="Chen F."/>
            <person name="Bruce D."/>
            <person name="Goodwin L."/>
            <person name="Pitluck S."/>
            <person name="Mavromatis K."/>
            <person name="Pati A."/>
            <person name="Mikhailova N."/>
            <person name="Chen A."/>
            <person name="Palaniappan K."/>
            <person name="Land M."/>
            <person name="Hauser L."/>
            <person name="Chang Y.J."/>
            <person name="Jeffries C.D."/>
            <person name="Detter J.C."/>
            <person name="Brettin T."/>
            <person name="Rohde M."/>
            <person name="Goker M."/>
            <person name="Bristow J."/>
            <person name="Markowitz V."/>
            <person name="Eisen J.A."/>
            <person name="Hugenholtz P."/>
            <person name="Kyrpides N.C."/>
            <person name="Klenk H.P."/>
        </authorList>
    </citation>
    <scope>NUCLEOTIDE SEQUENCE [LARGE SCALE GENOMIC DNA]</scope>
    <source>
        <strain evidence="19">DSM 14365 / CIP 107738 / JCM 11303 / AJ 13395 / SMP-2</strain>
    </source>
</reference>
<dbReference type="GO" id="GO:0004540">
    <property type="term" value="F:RNA nuclease activity"/>
    <property type="evidence" value="ECO:0007669"/>
    <property type="project" value="InterPro"/>
</dbReference>
<keyword evidence="9" id="KW-0540">Nuclease</keyword>
<dbReference type="InterPro" id="IPR003029">
    <property type="entry name" value="S1_domain"/>
</dbReference>
<evidence type="ECO:0000256" key="6">
    <source>
        <dbReference type="ARBA" id="ARBA00022552"/>
    </source>
</evidence>
<dbReference type="Gene3D" id="2.40.50.140">
    <property type="entry name" value="Nucleic acid-binding proteins"/>
    <property type="match status" value="1"/>
</dbReference>
<dbReference type="CDD" id="cd04453">
    <property type="entry name" value="S1_RNase_E"/>
    <property type="match status" value="1"/>
</dbReference>
<dbReference type="eggNOG" id="COG1530">
    <property type="taxonomic scope" value="Bacteria"/>
</dbReference>
<dbReference type="AlphaFoldDB" id="D0LZK2"/>
<dbReference type="GO" id="GO:0019843">
    <property type="term" value="F:rRNA binding"/>
    <property type="evidence" value="ECO:0007669"/>
    <property type="project" value="UniProtKB-KW"/>
</dbReference>
<evidence type="ECO:0000259" key="17">
    <source>
        <dbReference type="SMART" id="SM00316"/>
    </source>
</evidence>
<gene>
    <name evidence="18" type="ordered locus">Hoch_5498</name>
</gene>
<dbReference type="Gene3D" id="3.40.1260.20">
    <property type="entry name" value="Ribonuclease E, catalytic domain"/>
    <property type="match status" value="1"/>
</dbReference>
<dbReference type="InterPro" id="IPR012340">
    <property type="entry name" value="NA-bd_OB-fold"/>
</dbReference>
<dbReference type="GO" id="GO:0005737">
    <property type="term" value="C:cytoplasm"/>
    <property type="evidence" value="ECO:0007669"/>
    <property type="project" value="UniProtKB-SubCell"/>
</dbReference>
<evidence type="ECO:0000256" key="10">
    <source>
        <dbReference type="ARBA" id="ARBA00022723"/>
    </source>
</evidence>
<evidence type="ECO:0000256" key="16">
    <source>
        <dbReference type="SAM" id="MobiDB-lite"/>
    </source>
</evidence>
<keyword evidence="6" id="KW-0698">rRNA processing</keyword>
<dbReference type="OrthoDB" id="9804278at2"/>